<dbReference type="InterPro" id="IPR036237">
    <property type="entry name" value="Xyl_isomerase-like_sf"/>
</dbReference>
<organism evidence="1">
    <name type="scientific">Pseudomonas sp. Hg7Tf</name>
    <dbReference type="NCBI Taxonomy" id="3236988"/>
    <lineage>
        <taxon>Bacteria</taxon>
        <taxon>Pseudomonadati</taxon>
        <taxon>Pseudomonadota</taxon>
        <taxon>Gammaproteobacteria</taxon>
        <taxon>Pseudomonadales</taxon>
        <taxon>Pseudomonadaceae</taxon>
        <taxon>Pseudomonas</taxon>
    </lineage>
</organism>
<protein>
    <submittedName>
        <fullName evidence="1">DUF692 domain-containing protein</fullName>
    </submittedName>
</protein>
<accession>A0AB39HST9</accession>
<sequence length="283" mass="31749">MNSFSLLPTDAHLGAGLGLKAEHYEHAIACEAPGLWFEVHPENYMVAGPRLTWLEAIAERHPLSLHGVSLSLAADQLPDAEHLYRLRALVNQVQPRLLSEHLAWSTWQGQYHPDLLPFPRSQAALLRIVENIHYAQDILARPLAIENPSHYVHLEGHDFSEIDFLTELVQRTGCSLLLDINNVHVSAHNMGFEARAYLDAFPAHLISEIHLAGFSQDANSDLLIDTHDAPVAAEVWSLYRHLLQRTGPRPTLIERDDQIPPFEALLGERDTAQCLLDNLGIRP</sequence>
<evidence type="ECO:0000313" key="1">
    <source>
        <dbReference type="EMBL" id="XDK35476.1"/>
    </source>
</evidence>
<dbReference type="PANTHER" id="PTHR42194:SF1">
    <property type="entry name" value="UPF0276 PROTEIN HI_1600"/>
    <property type="match status" value="1"/>
</dbReference>
<name>A0AB39HST9_9PSED</name>
<dbReference type="EMBL" id="CP162607">
    <property type="protein sequence ID" value="XDK35476.1"/>
    <property type="molecule type" value="Genomic_DNA"/>
</dbReference>
<dbReference type="SUPFAM" id="SSF51658">
    <property type="entry name" value="Xylose isomerase-like"/>
    <property type="match status" value="1"/>
</dbReference>
<dbReference type="InterPro" id="IPR007801">
    <property type="entry name" value="MbnB/TglH/ChrH"/>
</dbReference>
<gene>
    <name evidence="1" type="ORF">AB4Y39_17385</name>
</gene>
<dbReference type="Pfam" id="PF05114">
    <property type="entry name" value="MbnB_TglH_ChrH"/>
    <property type="match status" value="1"/>
</dbReference>
<dbReference type="PANTHER" id="PTHR42194">
    <property type="entry name" value="UPF0276 PROTEIN HI_1600"/>
    <property type="match status" value="1"/>
</dbReference>
<dbReference type="RefSeq" id="WP_280042658.1">
    <property type="nucleotide sequence ID" value="NZ_CP162607.1"/>
</dbReference>
<reference evidence="1" key="1">
    <citation type="submission" date="2024-07" db="EMBL/GenBank/DDBJ databases">
        <title>Identification and characteristics of a novel species of coltsfoot's symbiotic bacteria.</title>
        <authorList>
            <person name="Juszczyk A."/>
            <person name="Jasielczuk I."/>
            <person name="Gurgul A."/>
            <person name="Rogala M."/>
            <person name="Kowalczyk A."/>
            <person name="Szmatola T."/>
            <person name="Kosecka-Strojek M."/>
            <person name="Arent Z."/>
            <person name="Latowski D."/>
        </authorList>
    </citation>
    <scope>NUCLEOTIDE SEQUENCE</scope>
    <source>
        <strain evidence="1">Hg7Tf</strain>
    </source>
</reference>
<dbReference type="AlphaFoldDB" id="A0AB39HST9"/>
<proteinExistence type="predicted"/>
<dbReference type="NCBIfam" id="NF003818">
    <property type="entry name" value="PRK05409.1"/>
    <property type="match status" value="1"/>
</dbReference>
<dbReference type="Gene3D" id="3.20.20.150">
    <property type="entry name" value="Divalent-metal-dependent TIM barrel enzymes"/>
    <property type="match status" value="1"/>
</dbReference>